<feature type="compositionally biased region" description="Basic and acidic residues" evidence="1">
    <location>
        <begin position="96"/>
        <end position="106"/>
    </location>
</feature>
<reference evidence="3 4" key="1">
    <citation type="submission" date="2024-03" db="EMBL/GenBank/DDBJ databases">
        <title>Community enrichment and isolation of bacterial strains for fucoidan degradation.</title>
        <authorList>
            <person name="Sichert A."/>
        </authorList>
    </citation>
    <scope>NUCLEOTIDE SEQUENCE [LARGE SCALE GENOMIC DNA]</scope>
    <source>
        <strain evidence="3 4">AS76</strain>
    </source>
</reference>
<accession>A0ABU9TXK8</accession>
<proteinExistence type="predicted"/>
<organism evidence="3 4">
    <name type="scientific">Neptuniibacter pectenicola</name>
    <dbReference type="NCBI Taxonomy" id="1806669"/>
    <lineage>
        <taxon>Bacteria</taxon>
        <taxon>Pseudomonadati</taxon>
        <taxon>Pseudomonadota</taxon>
        <taxon>Gammaproteobacteria</taxon>
        <taxon>Oceanospirillales</taxon>
        <taxon>Oceanospirillaceae</taxon>
        <taxon>Neptuniibacter</taxon>
    </lineage>
</organism>
<dbReference type="RefSeq" id="WP_067869743.1">
    <property type="nucleotide sequence ID" value="NZ_JBBMRA010000026.1"/>
</dbReference>
<feature type="signal peptide" evidence="2">
    <location>
        <begin position="1"/>
        <end position="22"/>
    </location>
</feature>
<keyword evidence="4" id="KW-1185">Reference proteome</keyword>
<gene>
    <name evidence="3" type="ORF">WNY58_16545</name>
</gene>
<evidence type="ECO:0000256" key="1">
    <source>
        <dbReference type="SAM" id="MobiDB-lite"/>
    </source>
</evidence>
<protein>
    <submittedName>
        <fullName evidence="3">Uncharacterized protein</fullName>
    </submittedName>
</protein>
<comment type="caution">
    <text evidence="3">The sequence shown here is derived from an EMBL/GenBank/DDBJ whole genome shotgun (WGS) entry which is preliminary data.</text>
</comment>
<sequence length="135" mass="14536">MNKLYSVLIISSAIAFSNVSIAGEKHYMGHPGDGPQGHMMEGKNHKAGMDDSHPVVTKSETKKATSSDKHYMGHPGDGPQGHMMEGKNHKAGASTEHVDKYGDGKHAKSKGKHYMMEDGDAGQGHMMKGEKHPSN</sequence>
<name>A0ABU9TXK8_9GAMM</name>
<feature type="compositionally biased region" description="Basic and acidic residues" evidence="1">
    <location>
        <begin position="40"/>
        <end position="71"/>
    </location>
</feature>
<keyword evidence="2" id="KW-0732">Signal</keyword>
<feature type="region of interest" description="Disordered" evidence="1">
    <location>
        <begin position="31"/>
        <end position="135"/>
    </location>
</feature>
<dbReference type="EMBL" id="JBBMRA010000026">
    <property type="protein sequence ID" value="MEM5537994.1"/>
    <property type="molecule type" value="Genomic_DNA"/>
</dbReference>
<evidence type="ECO:0000313" key="3">
    <source>
        <dbReference type="EMBL" id="MEM5537994.1"/>
    </source>
</evidence>
<evidence type="ECO:0000313" key="4">
    <source>
        <dbReference type="Proteomes" id="UP001449225"/>
    </source>
</evidence>
<evidence type="ECO:0000256" key="2">
    <source>
        <dbReference type="SAM" id="SignalP"/>
    </source>
</evidence>
<dbReference type="Proteomes" id="UP001449225">
    <property type="component" value="Unassembled WGS sequence"/>
</dbReference>
<feature type="chain" id="PRO_5047221608" evidence="2">
    <location>
        <begin position="23"/>
        <end position="135"/>
    </location>
</feature>